<proteinExistence type="inferred from homology"/>
<protein>
    <submittedName>
        <fullName evidence="5">Caspase domain protein</fullName>
    </submittedName>
</protein>
<dbReference type="OrthoDB" id="9816009at2"/>
<dbReference type="InterPro" id="IPR011600">
    <property type="entry name" value="Pept_C14_caspase"/>
</dbReference>
<keyword evidence="2" id="KW-0732">Signal</keyword>
<dbReference type="Gene3D" id="1.25.40.10">
    <property type="entry name" value="Tetratricopeptide repeat domain"/>
    <property type="match status" value="2"/>
</dbReference>
<evidence type="ECO:0000313" key="5">
    <source>
        <dbReference type="EMBL" id="VDC32763.1"/>
    </source>
</evidence>
<dbReference type="SUPFAM" id="SSF52129">
    <property type="entry name" value="Caspase-like"/>
    <property type="match status" value="1"/>
</dbReference>
<dbReference type="SMART" id="SM00671">
    <property type="entry name" value="SEL1"/>
    <property type="match status" value="5"/>
</dbReference>
<sequence length="647" mass="67912">MSFLHVPSGFKPGGLFFRLAGAALAVALAAAPLSAETRLALIIGNAGYETAPALDNPSNDANDIAAALNGLGFRVMLGIDQSQDQMDTLIGEFGAAAATADVVLFFFAGHAFQVSEQNYLVPVDVNLAQADRVVSQTVPLGRVLDALGKAPGLKLLFLDACRDNPLDLDRDDSGGLARVGSAADFLIAYATQPGAVAYDGEGRNGTFTEALLTHIRTPQQDISEMMISVRKDVVARTGGQQIPWESSSLTRQFRFDEGPPTASAETIFYQVATRSADPDLLRLYLERYPDGAHVSEVLVLLAGRSEGGARRGLGDSDGDQLWDLAQRTRLRTLFESYLAQYPEGPHAAEARRMVAELPADEEAGAARRCELLATHPRDRTETTPGAPYELLAQNGAQAIQVCSQAMADYPEQPKYVALLARAYAASGMRERAVELYETAAKRGDLRAMVSLALLKETGDGLAQDPAGALALYEQAAAAGSADAAINLAVTLLEGGGGEAARGLDLMQQASQAGSSIATFNLGVLAQEGSFGDPADALPLFERAAREGEARGYRAAAVLLDEGRGVARDPGRAAVQLLLGVASDDGALLRELSTQAGNWRADTLASLQERLARVGLYDGPADGTPGPALDAALAGWRSGGFNASALSG</sequence>
<comment type="similarity">
    <text evidence="1">Belongs to the peptidase C14A family.</text>
</comment>
<feature type="chain" id="PRO_5018053149" evidence="2">
    <location>
        <begin position="36"/>
        <end position="647"/>
    </location>
</feature>
<evidence type="ECO:0000313" key="6">
    <source>
        <dbReference type="Proteomes" id="UP000277498"/>
    </source>
</evidence>
<evidence type="ECO:0000256" key="2">
    <source>
        <dbReference type="SAM" id="SignalP"/>
    </source>
</evidence>
<dbReference type="SMART" id="SM00115">
    <property type="entry name" value="CASc"/>
    <property type="match status" value="1"/>
</dbReference>
<dbReference type="InterPro" id="IPR002138">
    <property type="entry name" value="Pept_C14_p10"/>
</dbReference>
<name>A0A3P5XPC7_9RHOB</name>
<keyword evidence="6" id="KW-1185">Reference proteome</keyword>
<dbReference type="InterPro" id="IPR015917">
    <property type="entry name" value="Pept_C14A"/>
</dbReference>
<dbReference type="PROSITE" id="PS50208">
    <property type="entry name" value="CASPASE_P20"/>
    <property type="match status" value="1"/>
</dbReference>
<dbReference type="EMBL" id="UXAW01000095">
    <property type="protein sequence ID" value="VDC32763.1"/>
    <property type="molecule type" value="Genomic_DNA"/>
</dbReference>
<dbReference type="Pfam" id="PF08238">
    <property type="entry name" value="Sel1"/>
    <property type="match status" value="5"/>
</dbReference>
<dbReference type="GO" id="GO:0006508">
    <property type="term" value="P:proteolysis"/>
    <property type="evidence" value="ECO:0007669"/>
    <property type="project" value="InterPro"/>
</dbReference>
<feature type="domain" description="Caspase family p20" evidence="4">
    <location>
        <begin position="36"/>
        <end position="165"/>
    </location>
</feature>
<evidence type="ECO:0000259" key="3">
    <source>
        <dbReference type="PROSITE" id="PS50207"/>
    </source>
</evidence>
<gene>
    <name evidence="5" type="ORF">XINFAN_03442</name>
</gene>
<evidence type="ECO:0000259" key="4">
    <source>
        <dbReference type="PROSITE" id="PS50208"/>
    </source>
</evidence>
<evidence type="ECO:0000256" key="1">
    <source>
        <dbReference type="ARBA" id="ARBA00010134"/>
    </source>
</evidence>
<feature type="signal peptide" evidence="2">
    <location>
        <begin position="1"/>
        <end position="35"/>
    </location>
</feature>
<dbReference type="Proteomes" id="UP000277498">
    <property type="component" value="Unassembled WGS sequence"/>
</dbReference>
<dbReference type="PANTHER" id="PTHR22576">
    <property type="entry name" value="MUCOSA ASSOCIATED LYMPHOID TISSUE LYMPHOMA TRANSLOCATION PROTEIN 1/PARACASPASE"/>
    <property type="match status" value="1"/>
</dbReference>
<dbReference type="Gene3D" id="3.40.50.1460">
    <property type="match status" value="1"/>
</dbReference>
<dbReference type="InterPro" id="IPR052039">
    <property type="entry name" value="Caspase-related_regulators"/>
</dbReference>
<dbReference type="PANTHER" id="PTHR22576:SF37">
    <property type="entry name" value="MUCOSA-ASSOCIATED LYMPHOID TISSUE LYMPHOMA TRANSLOCATION PROTEIN 1"/>
    <property type="match status" value="1"/>
</dbReference>
<dbReference type="InterPro" id="IPR001309">
    <property type="entry name" value="Pept_C14_p20"/>
</dbReference>
<dbReference type="GO" id="GO:0004197">
    <property type="term" value="F:cysteine-type endopeptidase activity"/>
    <property type="evidence" value="ECO:0007669"/>
    <property type="project" value="InterPro"/>
</dbReference>
<organism evidence="5 6">
    <name type="scientific">Pseudogemmobacter humi</name>
    <dbReference type="NCBI Taxonomy" id="2483812"/>
    <lineage>
        <taxon>Bacteria</taxon>
        <taxon>Pseudomonadati</taxon>
        <taxon>Pseudomonadota</taxon>
        <taxon>Alphaproteobacteria</taxon>
        <taxon>Rhodobacterales</taxon>
        <taxon>Paracoccaceae</taxon>
        <taxon>Pseudogemmobacter</taxon>
    </lineage>
</organism>
<dbReference type="InterPro" id="IPR011990">
    <property type="entry name" value="TPR-like_helical_dom_sf"/>
</dbReference>
<dbReference type="RefSeq" id="WP_124088144.1">
    <property type="nucleotide sequence ID" value="NZ_UXAW01000095.1"/>
</dbReference>
<dbReference type="Pfam" id="PF00656">
    <property type="entry name" value="Peptidase_C14"/>
    <property type="match status" value="1"/>
</dbReference>
<dbReference type="SUPFAM" id="SSF81901">
    <property type="entry name" value="HCP-like"/>
    <property type="match status" value="1"/>
</dbReference>
<dbReference type="AlphaFoldDB" id="A0A3P5XPC7"/>
<dbReference type="InterPro" id="IPR006597">
    <property type="entry name" value="Sel1-like"/>
</dbReference>
<reference evidence="5 6" key="1">
    <citation type="submission" date="2018-11" db="EMBL/GenBank/DDBJ databases">
        <authorList>
            <person name="Criscuolo A."/>
        </authorList>
    </citation>
    <scope>NUCLEOTIDE SEQUENCE [LARGE SCALE GENOMIC DNA]</scope>
    <source>
        <strain evidence="5">ACIP111625</strain>
    </source>
</reference>
<accession>A0A3P5XPC7</accession>
<dbReference type="InterPro" id="IPR029030">
    <property type="entry name" value="Caspase-like_dom_sf"/>
</dbReference>
<dbReference type="PROSITE" id="PS50207">
    <property type="entry name" value="CASPASE_P10"/>
    <property type="match status" value="1"/>
</dbReference>
<feature type="domain" description="Caspase family p10" evidence="3">
    <location>
        <begin position="175"/>
        <end position="257"/>
    </location>
</feature>